<dbReference type="Proteomes" id="UP000070326">
    <property type="component" value="Unassembled WGS sequence"/>
</dbReference>
<name>A0A135YXA6_9FIRM</name>
<dbReference type="SUPFAM" id="SSF63380">
    <property type="entry name" value="Riboflavin synthase domain-like"/>
    <property type="match status" value="1"/>
</dbReference>
<proteinExistence type="predicted"/>
<dbReference type="RefSeq" id="WP_021935332.1">
    <property type="nucleotide sequence ID" value="NZ_JAQMMT010000004.1"/>
</dbReference>
<gene>
    <name evidence="1" type="ORF">HMPREF3195_00374</name>
</gene>
<organism evidence="1 2">
    <name type="scientific">Peptostreptococcus anaerobius</name>
    <dbReference type="NCBI Taxonomy" id="1261"/>
    <lineage>
        <taxon>Bacteria</taxon>
        <taxon>Bacillati</taxon>
        <taxon>Bacillota</taxon>
        <taxon>Clostridia</taxon>
        <taxon>Peptostreptococcales</taxon>
        <taxon>Peptostreptococcaceae</taxon>
        <taxon>Peptostreptococcus</taxon>
    </lineage>
</organism>
<dbReference type="InterPro" id="IPR039261">
    <property type="entry name" value="FNR_nucleotide-bd"/>
</dbReference>
<evidence type="ECO:0008006" key="3">
    <source>
        <dbReference type="Google" id="ProtNLM"/>
    </source>
</evidence>
<dbReference type="STRING" id="1261.HMPREF3195_00374"/>
<dbReference type="SUPFAM" id="SSF52343">
    <property type="entry name" value="Ferredoxin reductase-like, C-terminal NADP-linked domain"/>
    <property type="match status" value="1"/>
</dbReference>
<dbReference type="eggNOG" id="COG1018">
    <property type="taxonomic scope" value="Bacteria"/>
</dbReference>
<dbReference type="Gene3D" id="3.40.50.80">
    <property type="entry name" value="Nucleotide-binding domain of ferredoxin-NADP reductase (FNR) module"/>
    <property type="match status" value="1"/>
</dbReference>
<dbReference type="PATRIC" id="fig|1261.3.peg.389"/>
<evidence type="ECO:0000313" key="1">
    <source>
        <dbReference type="EMBL" id="KXI14043.1"/>
    </source>
</evidence>
<accession>A0A135YXA6</accession>
<dbReference type="InterPro" id="IPR017938">
    <property type="entry name" value="Riboflavin_synthase-like_b-brl"/>
</dbReference>
<reference evidence="1 2" key="1">
    <citation type="submission" date="2016-02" db="EMBL/GenBank/DDBJ databases">
        <authorList>
            <person name="Wen L."/>
            <person name="He K."/>
            <person name="Yang H."/>
        </authorList>
    </citation>
    <scope>NUCLEOTIDE SEQUENCE [LARGE SCALE GENOMIC DNA]</scope>
    <source>
        <strain evidence="1 2">MJR8628A</strain>
    </source>
</reference>
<dbReference type="EMBL" id="LSQZ01000014">
    <property type="protein sequence ID" value="KXI14043.1"/>
    <property type="molecule type" value="Genomic_DNA"/>
</dbReference>
<evidence type="ECO:0000313" key="2">
    <source>
        <dbReference type="Proteomes" id="UP000070326"/>
    </source>
</evidence>
<dbReference type="AlphaFoldDB" id="A0A135YXA6"/>
<sequence>MKDTYFVKIKEIINEGKNRSTYIFDIPEEMKWVEGSHISLALKEALVDGKFDKTLVRKFSIATTIDEGKIALSTRLDSSDSDYKKKLSNMCVGDECILYGCESHMPIRRENKKLVLISMGVGMATMRPIIKTYLGDTRGVDGIQNICVDRTGDYLYRSEISCDIENNLETIVAKSRSDIKDILGNRNIVDYHNSIFYIVGSKDFLKSIIKILKYNGVGQDSIMIDKSKAALETYFNAEKYDALKVKEYHKTSNKFMPLAFAGGGCSCGGNCTCK</sequence>
<comment type="caution">
    <text evidence="1">The sequence shown here is derived from an EMBL/GenBank/DDBJ whole genome shotgun (WGS) entry which is preliminary data.</text>
</comment>
<protein>
    <recommendedName>
        <fullName evidence="3">FAD-binding FR-type domain-containing protein</fullName>
    </recommendedName>
</protein>